<dbReference type="InterPro" id="IPR036852">
    <property type="entry name" value="Peptidase_S8/S53_dom_sf"/>
</dbReference>
<feature type="chain" id="PRO_5016956821" evidence="9">
    <location>
        <begin position="20"/>
        <end position="894"/>
    </location>
</feature>
<dbReference type="PANTHER" id="PTHR43806">
    <property type="entry name" value="PEPTIDASE S8"/>
    <property type="match status" value="1"/>
</dbReference>
<dbReference type="PROSITE" id="PS00137">
    <property type="entry name" value="SUBTILASE_HIS"/>
    <property type="match status" value="1"/>
</dbReference>
<dbReference type="AlphaFoldDB" id="A0A344UUU7"/>
<reference evidence="11 12" key="1">
    <citation type="submission" date="2017-12" db="EMBL/GenBank/DDBJ databases">
        <title>The whole genome sequence of the Acidipropionibacterium virtanenii sp. nov. type strain JS278.</title>
        <authorList>
            <person name="Laine P."/>
            <person name="Deptula P."/>
            <person name="Varmanen P."/>
            <person name="Auvinen P."/>
        </authorList>
    </citation>
    <scope>NUCLEOTIDE SEQUENCE [LARGE SCALE GENOMIC DNA]</scope>
    <source>
        <strain evidence="11 12">JS278</strain>
    </source>
</reference>
<dbReference type="PROSITE" id="PS00138">
    <property type="entry name" value="SUBTILASE_SER"/>
    <property type="match status" value="1"/>
</dbReference>
<feature type="active site" description="Charge relay system" evidence="5 6">
    <location>
        <position position="448"/>
    </location>
</feature>
<keyword evidence="12" id="KW-1185">Reference proteome</keyword>
<feature type="signal peptide" evidence="9">
    <location>
        <begin position="1"/>
        <end position="19"/>
    </location>
</feature>
<dbReference type="InterPro" id="IPR034213">
    <property type="entry name" value="S8_Vpr-like"/>
</dbReference>
<feature type="domain" description="Peptidase S8/S53" evidence="10">
    <location>
        <begin position="175"/>
        <end position="482"/>
    </location>
</feature>
<dbReference type="InterPro" id="IPR023827">
    <property type="entry name" value="Peptidase_S8_Asp-AS"/>
</dbReference>
<keyword evidence="2 6" id="KW-0645">Protease</keyword>
<evidence type="ECO:0000256" key="2">
    <source>
        <dbReference type="ARBA" id="ARBA00022670"/>
    </source>
</evidence>
<feature type="active site" description="Charge relay system" evidence="5 6">
    <location>
        <position position="260"/>
    </location>
</feature>
<keyword evidence="3 6" id="KW-0378">Hydrolase</keyword>
<dbReference type="GO" id="GO:0006508">
    <property type="term" value="P:proteolysis"/>
    <property type="evidence" value="ECO:0007669"/>
    <property type="project" value="UniProtKB-KW"/>
</dbReference>
<feature type="active site" description="Charge relay system" evidence="5 6">
    <location>
        <position position="184"/>
    </location>
</feature>
<evidence type="ECO:0000313" key="11">
    <source>
        <dbReference type="EMBL" id="AXE39045.1"/>
    </source>
</evidence>
<dbReference type="EMBL" id="CP025198">
    <property type="protein sequence ID" value="AXE39045.1"/>
    <property type="molecule type" value="Genomic_DNA"/>
</dbReference>
<evidence type="ECO:0000256" key="5">
    <source>
        <dbReference type="PIRSR" id="PIRSR615500-1"/>
    </source>
</evidence>
<dbReference type="Pfam" id="PF00082">
    <property type="entry name" value="Peptidase_S8"/>
    <property type="match status" value="1"/>
</dbReference>
<evidence type="ECO:0000256" key="1">
    <source>
        <dbReference type="ARBA" id="ARBA00011073"/>
    </source>
</evidence>
<dbReference type="OrthoDB" id="614750at2"/>
<name>A0A344UUU7_9ACTN</name>
<dbReference type="GO" id="GO:0004252">
    <property type="term" value="F:serine-type endopeptidase activity"/>
    <property type="evidence" value="ECO:0007669"/>
    <property type="project" value="UniProtKB-UniRule"/>
</dbReference>
<dbReference type="PANTHER" id="PTHR43806:SF65">
    <property type="entry name" value="SERINE PROTEASE APRX"/>
    <property type="match status" value="1"/>
</dbReference>
<evidence type="ECO:0000256" key="4">
    <source>
        <dbReference type="ARBA" id="ARBA00022825"/>
    </source>
</evidence>
<dbReference type="InterPro" id="IPR000209">
    <property type="entry name" value="Peptidase_S8/S53_dom"/>
</dbReference>
<dbReference type="RefSeq" id="WP_114044956.1">
    <property type="nucleotide sequence ID" value="NZ_CP025198.1"/>
</dbReference>
<dbReference type="SUPFAM" id="SSF52743">
    <property type="entry name" value="Subtilisin-like"/>
    <property type="match status" value="1"/>
</dbReference>
<dbReference type="KEGG" id="acij:JS278_01889"/>
<dbReference type="CDD" id="cd07474">
    <property type="entry name" value="Peptidases_S8_subtilisin_Vpr-like"/>
    <property type="match status" value="1"/>
</dbReference>
<dbReference type="Gene3D" id="3.40.50.200">
    <property type="entry name" value="Peptidase S8/S53 domain"/>
    <property type="match status" value="1"/>
</dbReference>
<dbReference type="InterPro" id="IPR050131">
    <property type="entry name" value="Peptidase_S8_subtilisin-like"/>
</dbReference>
<dbReference type="PRINTS" id="PR00723">
    <property type="entry name" value="SUBTILISIN"/>
</dbReference>
<dbReference type="PROSITE" id="PS00136">
    <property type="entry name" value="SUBTILASE_ASP"/>
    <property type="match status" value="1"/>
</dbReference>
<dbReference type="PROSITE" id="PS51892">
    <property type="entry name" value="SUBTILASE"/>
    <property type="match status" value="1"/>
</dbReference>
<sequence length="894" mass="89723">MTAVSVATVLSMSPQPALAAPATGGDQLRRARSAGPISTSATARMAAPDAEVNVIVQMTGDPVATVEAKAGKDLPTAETDRIRTTLRTRQDSVTGRIRARGGRVVSLMQSAYNGVHVRIARGQIEALTALPGVESVHVVTPRTASDSADSSDSSATAPNTYLGVPQVWQSTGHTGRNIKVAVIDTGLDHTHADFGGPGTTAAYDTARSASAASPDPSLIGPRAARIKGGYDFAGDAYNSSGTGAALTPAPDSNPMDCIGHGTHVSGVLAGSGVTSTGKTYRGSYSVSGVAGLPVAPGVAPQADLYPLKIFGCTGTSDLTTEAIDWAVAHHMDVINMSLGGVYGRPDDPDAVAAGNAVAAGTVVIAAAGNAGQSPYLAGAPGTGRGVVPVAAVNNAASLPGYRGYAPFSSAGPAGGDSSLTSGVAAPGVLVPSAAIGTGTGAVEMSGTSSATPQVAGVAALAVQAHPGWKASRISAALVSTASTDVPGYSPVLGGGLIDPARAVSTTTAVEGDSYRVPAGRVITAGLSFGLQESTSMLGGRRSLTITNTGSRPVTYTLSSRAATNSRPATLSLGARRVTVRPHSSARIQVSLRARASTVGSSLNDATGFHEISGTVVIASGRDTLQLPYLMVPRAQTAVTASARSTPRAAAGGIRAGRPTSLTLTNRGGALAAASSVYTWGLADRSKDPTLSGGSGHDLRAAGVQTMRVGSQPVVVFAVNTWDRWSSPAADEFDVAVDTDGDGTADRIVFATDSGLVRRGAPDGTTEVFIQNTDTGAISASGFLAISPTDASTIQMPVTAADLGIGSSAGTFSYTVSGYGGNGGEDSFDSRWARYNPWSPALDAATDIGVPINRSVGVTVAASAVEIARQKPLGLMVVTPDNRSGSTQAALLPVS</sequence>
<keyword evidence="9" id="KW-0732">Signal</keyword>
<dbReference type="Proteomes" id="UP000251995">
    <property type="component" value="Chromosome"/>
</dbReference>
<dbReference type="InterPro" id="IPR023828">
    <property type="entry name" value="Peptidase_S8_Ser-AS"/>
</dbReference>
<evidence type="ECO:0000259" key="10">
    <source>
        <dbReference type="Pfam" id="PF00082"/>
    </source>
</evidence>
<evidence type="ECO:0000256" key="6">
    <source>
        <dbReference type="PROSITE-ProRule" id="PRU01240"/>
    </source>
</evidence>
<dbReference type="InterPro" id="IPR022398">
    <property type="entry name" value="Peptidase_S8_His-AS"/>
</dbReference>
<evidence type="ECO:0000313" key="12">
    <source>
        <dbReference type="Proteomes" id="UP000251995"/>
    </source>
</evidence>
<evidence type="ECO:0000256" key="3">
    <source>
        <dbReference type="ARBA" id="ARBA00022801"/>
    </source>
</evidence>
<evidence type="ECO:0000256" key="8">
    <source>
        <dbReference type="SAM" id="MobiDB-lite"/>
    </source>
</evidence>
<keyword evidence="4 6" id="KW-0720">Serine protease</keyword>
<proteinExistence type="inferred from homology"/>
<feature type="region of interest" description="Disordered" evidence="8">
    <location>
        <begin position="16"/>
        <end position="42"/>
    </location>
</feature>
<organism evidence="11 12">
    <name type="scientific">Acidipropionibacterium virtanenii</name>
    <dbReference type="NCBI Taxonomy" id="2057246"/>
    <lineage>
        <taxon>Bacteria</taxon>
        <taxon>Bacillati</taxon>
        <taxon>Actinomycetota</taxon>
        <taxon>Actinomycetes</taxon>
        <taxon>Propionibacteriales</taxon>
        <taxon>Propionibacteriaceae</taxon>
        <taxon>Acidipropionibacterium</taxon>
    </lineage>
</organism>
<comment type="similarity">
    <text evidence="1 6 7">Belongs to the peptidase S8 family.</text>
</comment>
<protein>
    <submittedName>
        <fullName evidence="11">Subtilisin E</fullName>
        <ecNumber evidence="11">3.4.21.62</ecNumber>
    </submittedName>
</protein>
<dbReference type="InterPro" id="IPR015500">
    <property type="entry name" value="Peptidase_S8_subtilisin-rel"/>
</dbReference>
<accession>A0A344UUU7</accession>
<evidence type="ECO:0000256" key="7">
    <source>
        <dbReference type="RuleBase" id="RU003355"/>
    </source>
</evidence>
<evidence type="ECO:0000256" key="9">
    <source>
        <dbReference type="SAM" id="SignalP"/>
    </source>
</evidence>
<gene>
    <name evidence="11" type="primary">aprE</name>
    <name evidence="11" type="ORF">JS278_01889</name>
</gene>
<dbReference type="EC" id="3.4.21.62" evidence="11"/>